<proteinExistence type="predicted"/>
<protein>
    <submittedName>
        <fullName evidence="1">Uncharacterized protein</fullName>
    </submittedName>
</protein>
<organism evidence="1 2">
    <name type="scientific">Roseicella aerolata</name>
    <dbReference type="NCBI Taxonomy" id="2883479"/>
    <lineage>
        <taxon>Bacteria</taxon>
        <taxon>Pseudomonadati</taxon>
        <taxon>Pseudomonadota</taxon>
        <taxon>Alphaproteobacteria</taxon>
        <taxon>Acetobacterales</taxon>
        <taxon>Roseomonadaceae</taxon>
        <taxon>Roseicella</taxon>
    </lineage>
</organism>
<gene>
    <name evidence="1" type="ORF">LHA35_09250</name>
</gene>
<evidence type="ECO:0000313" key="2">
    <source>
        <dbReference type="Proteomes" id="UP001139311"/>
    </source>
</evidence>
<reference evidence="1" key="1">
    <citation type="submission" date="2021-10" db="EMBL/GenBank/DDBJ databases">
        <title>Roseicella aerolatum sp. nov., isolated from aerosols of e-waste dismantling site.</title>
        <authorList>
            <person name="Qin T."/>
        </authorList>
    </citation>
    <scope>NUCLEOTIDE SEQUENCE</scope>
    <source>
        <strain evidence="1">GB24</strain>
    </source>
</reference>
<dbReference type="Proteomes" id="UP001139311">
    <property type="component" value="Unassembled WGS sequence"/>
</dbReference>
<keyword evidence="2" id="KW-1185">Reference proteome</keyword>
<comment type="caution">
    <text evidence="1">The sequence shown here is derived from an EMBL/GenBank/DDBJ whole genome shotgun (WGS) entry which is preliminary data.</text>
</comment>
<name>A0A9X1LAY5_9PROT</name>
<evidence type="ECO:0000313" key="1">
    <source>
        <dbReference type="EMBL" id="MCB4821917.1"/>
    </source>
</evidence>
<dbReference type="AlphaFoldDB" id="A0A9X1LAY5"/>
<dbReference type="RefSeq" id="WP_226607386.1">
    <property type="nucleotide sequence ID" value="NZ_JAJAQI010000011.1"/>
</dbReference>
<dbReference type="EMBL" id="JAJAQI010000011">
    <property type="protein sequence ID" value="MCB4821917.1"/>
    <property type="molecule type" value="Genomic_DNA"/>
</dbReference>
<accession>A0A9X1LAY5</accession>
<sequence length="210" mass="23926">MEPAYTRATILELKWGSSAEHRKLARMAGMNALDIEYIAEICLSRHVMIIMRSPKRASRIFDGGLIDPKPPGVKEKTDRYTGTVERAVRRAVDPVTGKESVVTRTYISDYDLMSVWKGPGRPYAKLFFSETARGELSAEALSLLRELNQGLIRKIQHGANDDWLKDGKPRNPHIGFDSFIVWRVNGSVEFKPSKGMLQQFYRDNGLHWPY</sequence>